<evidence type="ECO:0000256" key="2">
    <source>
        <dbReference type="ARBA" id="ARBA00022729"/>
    </source>
</evidence>
<dbReference type="PANTHER" id="PTHR35841:SF1">
    <property type="entry name" value="PHOSPHONATES-BINDING PERIPLASMIC PROTEIN"/>
    <property type="match status" value="1"/>
</dbReference>
<organism evidence="3 4">
    <name type="scientific">Sporomusa silvacetica DSM 10669</name>
    <dbReference type="NCBI Taxonomy" id="1123289"/>
    <lineage>
        <taxon>Bacteria</taxon>
        <taxon>Bacillati</taxon>
        <taxon>Bacillota</taxon>
        <taxon>Negativicutes</taxon>
        <taxon>Selenomonadales</taxon>
        <taxon>Sporomusaceae</taxon>
        <taxon>Sporomusa</taxon>
    </lineage>
</organism>
<dbReference type="CDD" id="cd01071">
    <property type="entry name" value="PBP2_PhnD_like"/>
    <property type="match status" value="1"/>
</dbReference>
<dbReference type="PROSITE" id="PS51257">
    <property type="entry name" value="PROKAR_LIPOPROTEIN"/>
    <property type="match status" value="1"/>
</dbReference>
<dbReference type="Pfam" id="PF12974">
    <property type="entry name" value="Phosphonate-bd"/>
    <property type="match status" value="1"/>
</dbReference>
<dbReference type="NCBIfam" id="TIGR01098">
    <property type="entry name" value="3A0109s03R"/>
    <property type="match status" value="1"/>
</dbReference>
<protein>
    <submittedName>
        <fullName evidence="3">Phosphite transport system-binding protein PtxB</fullName>
    </submittedName>
</protein>
<dbReference type="EMBL" id="CP155573">
    <property type="protein sequence ID" value="XFO66775.1"/>
    <property type="molecule type" value="Genomic_DNA"/>
</dbReference>
<evidence type="ECO:0000256" key="1">
    <source>
        <dbReference type="ARBA" id="ARBA00007162"/>
    </source>
</evidence>
<keyword evidence="4" id="KW-1185">Reference proteome</keyword>
<dbReference type="Proteomes" id="UP000216752">
    <property type="component" value="Chromosome"/>
</dbReference>
<evidence type="ECO:0000313" key="4">
    <source>
        <dbReference type="Proteomes" id="UP000216752"/>
    </source>
</evidence>
<dbReference type="PANTHER" id="PTHR35841">
    <property type="entry name" value="PHOSPHONATES-BINDING PERIPLASMIC PROTEIN"/>
    <property type="match status" value="1"/>
</dbReference>
<proteinExistence type="inferred from homology"/>
<name>A0ABZ3IM46_9FIRM</name>
<reference evidence="3" key="1">
    <citation type="submission" date="2024-05" db="EMBL/GenBank/DDBJ databases">
        <title>Isolation and characterization of Sporomusa carbonis sp. nov., a carboxydotrophic hydrogenogen in the genus of Sporomusa isolated from a charcoal burning pile.</title>
        <authorList>
            <person name="Boeer T."/>
            <person name="Rosenbaum F."/>
            <person name="Eysell L."/>
            <person name="Mueller V."/>
            <person name="Daniel R."/>
            <person name="Poehlein A."/>
        </authorList>
    </citation>
    <scope>NUCLEOTIDE SEQUENCE [LARGE SCALE GENOMIC DNA]</scope>
    <source>
        <strain evidence="3">DSM 10669</strain>
    </source>
</reference>
<accession>A0ABZ3IM46</accession>
<dbReference type="Gene3D" id="3.40.190.10">
    <property type="entry name" value="Periplasmic binding protein-like II"/>
    <property type="match status" value="2"/>
</dbReference>
<keyword evidence="2" id="KW-0732">Signal</keyword>
<sequence>MKPRRLFVCSKWFSLMLACFCFLLLVTGGCAFYHPRTTTTESSVQRQSLRIGAIPVESIEKTKDQLQPFIEYLEKKNGFKVELIVSNDYRSVIDKMRLKEIDIAMFGPFSYVLAHKQAGAQAFASTENSKTGKKYYSVLIAHPETGIENIQQLRGRRLAFTDRESTSGYLVPKAMLLKNGIDPDKDLESVEFLEHHDASVLAVKKRLVDAAAVSSTILHNMREKGLIGDKDYRIIQTSEAIPGSGTVWAYREGLSADFFAKVKASFFSANHEEGALGIFATEVGTFFPVDDHEYDVIRDTSHMLGMDKE</sequence>
<gene>
    <name evidence="3" type="primary">ptxB_1</name>
    <name evidence="3" type="ORF">SPSIL_029350</name>
</gene>
<evidence type="ECO:0000313" key="3">
    <source>
        <dbReference type="EMBL" id="XFO66775.1"/>
    </source>
</evidence>
<dbReference type="InterPro" id="IPR005770">
    <property type="entry name" value="PhnD"/>
</dbReference>
<dbReference type="RefSeq" id="WP_169717896.1">
    <property type="nucleotide sequence ID" value="NZ_CP155573.1"/>
</dbReference>
<comment type="similarity">
    <text evidence="1">Belongs to the phosphate/phosphite/phosphonate binding protein family.</text>
</comment>
<dbReference type="SUPFAM" id="SSF53850">
    <property type="entry name" value="Periplasmic binding protein-like II"/>
    <property type="match status" value="1"/>
</dbReference>